<keyword evidence="8" id="KW-1185">Reference proteome</keyword>
<organism evidence="7 8">
    <name type="scientific">Flavobacterium keumense</name>
    <dbReference type="NCBI Taxonomy" id="1306518"/>
    <lineage>
        <taxon>Bacteria</taxon>
        <taxon>Pseudomonadati</taxon>
        <taxon>Bacteroidota</taxon>
        <taxon>Flavobacteriia</taxon>
        <taxon>Flavobacteriales</taxon>
        <taxon>Flavobacteriaceae</taxon>
        <taxon>Flavobacterium</taxon>
    </lineage>
</organism>
<dbReference type="PANTHER" id="PTHR30250">
    <property type="entry name" value="PST FAMILY PREDICTED COLANIC ACID TRANSPORTER"/>
    <property type="match status" value="1"/>
</dbReference>
<feature type="transmembrane region" description="Helical" evidence="6">
    <location>
        <begin position="259"/>
        <end position="279"/>
    </location>
</feature>
<dbReference type="RefSeq" id="WP_264533697.1">
    <property type="nucleotide sequence ID" value="NZ_CP092332.1"/>
</dbReference>
<evidence type="ECO:0000256" key="1">
    <source>
        <dbReference type="ARBA" id="ARBA00004651"/>
    </source>
</evidence>
<feature type="transmembrane region" description="Helical" evidence="6">
    <location>
        <begin position="390"/>
        <end position="409"/>
    </location>
</feature>
<evidence type="ECO:0000313" key="8">
    <source>
        <dbReference type="Proteomes" id="UP001232117"/>
    </source>
</evidence>
<dbReference type="Pfam" id="PF01943">
    <property type="entry name" value="Polysacc_synt"/>
    <property type="match status" value="1"/>
</dbReference>
<comment type="subcellular location">
    <subcellularLocation>
        <location evidence="1">Cell membrane</location>
        <topology evidence="1">Multi-pass membrane protein</topology>
    </subcellularLocation>
</comment>
<feature type="transmembrane region" description="Helical" evidence="6">
    <location>
        <begin position="91"/>
        <end position="114"/>
    </location>
</feature>
<keyword evidence="3 6" id="KW-0812">Transmembrane</keyword>
<reference evidence="7 8" key="2">
    <citation type="submission" date="2023-06" db="EMBL/GenBank/DDBJ databases">
        <title>Complete Genome Sequence of Flavobacterium keumense K3R-10.</title>
        <authorList>
            <person name="Jeong H."/>
            <person name="Jhang S.Y."/>
            <person name="Kim J.N."/>
        </authorList>
    </citation>
    <scope>NUCLEOTIDE SEQUENCE [LARGE SCALE GENOMIC DNA]</scope>
    <source>
        <strain evidence="7 8">K3R-10</strain>
    </source>
</reference>
<evidence type="ECO:0000256" key="3">
    <source>
        <dbReference type="ARBA" id="ARBA00022692"/>
    </source>
</evidence>
<feature type="transmembrane region" description="Helical" evidence="6">
    <location>
        <begin position="160"/>
        <end position="177"/>
    </location>
</feature>
<evidence type="ECO:0000256" key="2">
    <source>
        <dbReference type="ARBA" id="ARBA00022475"/>
    </source>
</evidence>
<reference evidence="7 8" key="1">
    <citation type="submission" date="2022-02" db="EMBL/GenBank/DDBJ databases">
        <authorList>
            <person name="Cha I.-T."/>
            <person name="Lee K.-E."/>
            <person name="Park S.-J."/>
        </authorList>
    </citation>
    <scope>NUCLEOTIDE SEQUENCE [LARGE SCALE GENOMIC DNA]</scope>
    <source>
        <strain evidence="7 8">K3R-10</strain>
    </source>
</reference>
<dbReference type="Proteomes" id="UP001232117">
    <property type="component" value="Chromosome"/>
</dbReference>
<gene>
    <name evidence="7" type="ORF">MG292_05610</name>
</gene>
<feature type="transmembrane region" description="Helical" evidence="6">
    <location>
        <begin position="50"/>
        <end position="70"/>
    </location>
</feature>
<dbReference type="EMBL" id="CP092332">
    <property type="protein sequence ID" value="WGK93576.1"/>
    <property type="molecule type" value="Genomic_DNA"/>
</dbReference>
<feature type="transmembrane region" description="Helical" evidence="6">
    <location>
        <begin position="183"/>
        <end position="205"/>
    </location>
</feature>
<keyword evidence="5 6" id="KW-0472">Membrane</keyword>
<name>A0ABY8N2N0_9FLAO</name>
<accession>A0ABY8N2N0</accession>
<feature type="transmembrane region" description="Helical" evidence="6">
    <location>
        <begin position="367"/>
        <end position="384"/>
    </location>
</feature>
<evidence type="ECO:0000256" key="6">
    <source>
        <dbReference type="SAM" id="Phobius"/>
    </source>
</evidence>
<feature type="transmembrane region" description="Helical" evidence="6">
    <location>
        <begin position="120"/>
        <end position="139"/>
    </location>
</feature>
<proteinExistence type="predicted"/>
<feature type="transmembrane region" description="Helical" evidence="6">
    <location>
        <begin position="300"/>
        <end position="323"/>
    </location>
</feature>
<dbReference type="InterPro" id="IPR002797">
    <property type="entry name" value="Polysacc_synth"/>
</dbReference>
<keyword evidence="4 6" id="KW-1133">Transmembrane helix</keyword>
<feature type="transmembrane region" description="Helical" evidence="6">
    <location>
        <begin position="18"/>
        <end position="38"/>
    </location>
</feature>
<feature type="transmembrane region" description="Helical" evidence="6">
    <location>
        <begin position="226"/>
        <end position="253"/>
    </location>
</feature>
<feature type="transmembrane region" description="Helical" evidence="6">
    <location>
        <begin position="335"/>
        <end position="355"/>
    </location>
</feature>
<evidence type="ECO:0000256" key="5">
    <source>
        <dbReference type="ARBA" id="ARBA00023136"/>
    </source>
</evidence>
<keyword evidence="2" id="KW-1003">Cell membrane</keyword>
<sequence length="416" mass="47245">MSKFIIDYLNDKKQKQTLILLITSILVMILVLGINYFITRILEKNSFGNYSLVLNIFNFSQIVFNFGLFYSISRGIAIVDDNSRHRELYGAGLIISFCLFIIMILCLIVFFLIFDKSTTQEVINSLLFCIPFSWIFLLNNFNELLLQGGNRILLLSFSRFMPKFFFLILLIVIYSFTSHKISTNTILCCFIVSSIIPYFIIIHKLKPKLTNFKKRIQEIKVANNKFGFNVYVGSLFAVGSSSLSGVLIGYFGINNIEVGYYAIALQLSAPLSLIPNVIATTSFKKFANSQKIDKTTLTRMYVISFTLVILIFIIAKPIILMIYGDEYIECVYLLYYLSIGSLLYGIADFFNRFLLAKGKGKELRNSSFIVGGVLIISNFILINISGAKGAALATIISGLTYFFIIVFYYKKVSNFD</sequence>
<evidence type="ECO:0000256" key="4">
    <source>
        <dbReference type="ARBA" id="ARBA00022989"/>
    </source>
</evidence>
<dbReference type="PANTHER" id="PTHR30250:SF11">
    <property type="entry name" value="O-ANTIGEN TRANSPORTER-RELATED"/>
    <property type="match status" value="1"/>
</dbReference>
<evidence type="ECO:0000313" key="7">
    <source>
        <dbReference type="EMBL" id="WGK93576.1"/>
    </source>
</evidence>
<dbReference type="InterPro" id="IPR050833">
    <property type="entry name" value="Poly_Biosynth_Transport"/>
</dbReference>
<protein>
    <submittedName>
        <fullName evidence="7">Oligosaccharide flippase family protein</fullName>
    </submittedName>
</protein>